<dbReference type="GO" id="GO:0009253">
    <property type="term" value="P:peptidoglycan catabolic process"/>
    <property type="evidence" value="ECO:0007669"/>
    <property type="project" value="InterPro"/>
</dbReference>
<sequence precursor="true">MIKQFFLMLLTATILFAQDFSGIKIYINPGHGGNDPANDRYIPETGFWESESNLTKGLYLMELLQKHHATVYISRTQNREEDDLPLSQIDEDANAHNVDYFHSIHSNAHNATVNYPLLLFRGYDNDPVFPDAKRMGSIMFNEMNKADRQWTYWPYSWENNRGDWSFYSQWGTSGLGVLRYLTMPGTLSEGSFHDYLPNSFRLMSIDYRKHESIAILRSFIQYFGLQSLPDGVVAGIIRSKTENVSYSYNYNSGLPNDKKKALNFARARLIPGDRIYVTDEHNNGFFMFENVEPGVYSVIMDGGEYAPDTVQVTVYANRTSYANGFLEKVTNKAPEVYRYDLTANDSLVLTHSTIEIQFSQAMDRQSTESAFKIQPSVDGYFEWQNNDLKMVYALYDTLRRSTTYTVTVDTSAKNKNGLPLAQAYSFSFVTASEHVRPNIVNFGPTIDSVRIQSSIYIQFDFPMRREKTEAAFSIDPPVAGHFEWEEDLTGFSFVPDSALQRKTMYTVRLNAQAENFYGVALDSALQFTFMTRYRNELLPLKFFPQDGETHVSTLPQIYIIFNGVPNKYTVFGNVQLADSSGTPMAMRGLDVFEKDGRGVLIFEPRSELEKNMLYYLRLFPGMKDLDGLPVPDTLQFSFRTVPKTYYNGHLLDDFETNFGWLDPDNVPGTMGTDADATQFEITRTKKINGIYSGKLEYKFSSDSGGVCRLFNEEGRTIPSTADSLFGIWVYGDFSRNLLQLLFDRGSDKNMVVWQDTINWAGWKMLMVPLDSIGGSGDYNFHSVVVKQLNGGYTEGALYLDDAQYDMIITALEDENPANLLPAKLALHQNYPNPFNPLTTIVYQIPESGEVQLALFNVLGQKIADVVKARQQPGTYKITIRADNLASGVYLYRLKFKDQVRVKKLIVLK</sequence>
<dbReference type="SUPFAM" id="SSF53187">
    <property type="entry name" value="Zn-dependent exopeptidases"/>
    <property type="match status" value="1"/>
</dbReference>
<dbReference type="Gene3D" id="3.40.630.40">
    <property type="entry name" value="Zn-dependent exopeptidases"/>
    <property type="match status" value="1"/>
</dbReference>
<evidence type="ECO:0000313" key="5">
    <source>
        <dbReference type="Proteomes" id="UP000004671"/>
    </source>
</evidence>
<dbReference type="InterPro" id="IPR013784">
    <property type="entry name" value="Carb-bd-like_fold"/>
</dbReference>
<keyword evidence="5" id="KW-1185">Reference proteome</keyword>
<evidence type="ECO:0000259" key="2">
    <source>
        <dbReference type="PROSITE" id="PS50175"/>
    </source>
</evidence>
<dbReference type="Gene3D" id="2.60.40.1120">
    <property type="entry name" value="Carboxypeptidase-like, regulatory domain"/>
    <property type="match status" value="1"/>
</dbReference>
<name>H1XR39_CALAY</name>
<dbReference type="Pfam" id="PF13205">
    <property type="entry name" value="Big_5"/>
    <property type="match status" value="3"/>
</dbReference>
<accession>H1XR39</accession>
<dbReference type="EMBL" id="CP018099">
    <property type="protein sequence ID" value="APF17039.1"/>
    <property type="molecule type" value="Genomic_DNA"/>
</dbReference>
<dbReference type="HOGENOM" id="CLU_319763_0_0_0"/>
<dbReference type="GO" id="GO:0006508">
    <property type="term" value="P:proteolysis"/>
    <property type="evidence" value="ECO:0007669"/>
    <property type="project" value="InterPro"/>
</dbReference>
<dbReference type="Proteomes" id="UP000004671">
    <property type="component" value="Chromosome"/>
</dbReference>
<gene>
    <name evidence="3" type="ORF">Cabys_288</name>
    <name evidence="4" type="ORF">Calab_1570</name>
</gene>
<proteinExistence type="predicted"/>
<dbReference type="SUPFAM" id="SSF49452">
    <property type="entry name" value="Starch-binding domain-like"/>
    <property type="match status" value="1"/>
</dbReference>
<organism evidence="4 5">
    <name type="scientific">Caldithrix abyssi DSM 13497</name>
    <dbReference type="NCBI Taxonomy" id="880073"/>
    <lineage>
        <taxon>Bacteria</taxon>
        <taxon>Pseudomonadati</taxon>
        <taxon>Calditrichota</taxon>
        <taxon>Calditrichia</taxon>
        <taxon>Calditrichales</taxon>
        <taxon>Calditrichaceae</taxon>
        <taxon>Caldithrix</taxon>
    </lineage>
</organism>
<dbReference type="Gene3D" id="2.60.120.430">
    <property type="entry name" value="Galactose-binding lectin"/>
    <property type="match status" value="1"/>
</dbReference>
<dbReference type="AlphaFoldDB" id="H1XR39"/>
<protein>
    <submittedName>
        <fullName evidence="4">Cell wall hydrolase/autolysin</fullName>
    </submittedName>
    <submittedName>
        <fullName evidence="3">Por secretion system C-terminal sorting domain-containing protein</fullName>
    </submittedName>
</protein>
<dbReference type="InterPro" id="IPR002508">
    <property type="entry name" value="MurNAc-LAA_cat"/>
</dbReference>
<keyword evidence="4" id="KW-0378">Hydrolase</keyword>
<feature type="domain" description="Peptidase A2" evidence="2">
    <location>
        <begin position="738"/>
        <end position="824"/>
    </location>
</feature>
<evidence type="ECO:0000313" key="6">
    <source>
        <dbReference type="Proteomes" id="UP000183868"/>
    </source>
</evidence>
<dbReference type="KEGG" id="caby:Cabys_288"/>
<dbReference type="NCBIfam" id="TIGR04183">
    <property type="entry name" value="Por_Secre_tail"/>
    <property type="match status" value="1"/>
</dbReference>
<dbReference type="EMBL" id="CM001402">
    <property type="protein sequence ID" value="EHO41190.1"/>
    <property type="molecule type" value="Genomic_DNA"/>
</dbReference>
<dbReference type="PaxDb" id="880073-Calab_1570"/>
<reference evidence="4 5" key="1">
    <citation type="submission" date="2011-09" db="EMBL/GenBank/DDBJ databases">
        <title>The permanent draft genome of Caldithrix abyssi DSM 13497.</title>
        <authorList>
            <consortium name="US DOE Joint Genome Institute (JGI-PGF)"/>
            <person name="Lucas S."/>
            <person name="Han J."/>
            <person name="Lapidus A."/>
            <person name="Bruce D."/>
            <person name="Goodwin L."/>
            <person name="Pitluck S."/>
            <person name="Peters L."/>
            <person name="Kyrpides N."/>
            <person name="Mavromatis K."/>
            <person name="Ivanova N."/>
            <person name="Mikhailova N."/>
            <person name="Chertkov O."/>
            <person name="Detter J.C."/>
            <person name="Tapia R."/>
            <person name="Han C."/>
            <person name="Land M."/>
            <person name="Hauser L."/>
            <person name="Markowitz V."/>
            <person name="Cheng J.-F."/>
            <person name="Hugenholtz P."/>
            <person name="Woyke T."/>
            <person name="Wu D."/>
            <person name="Spring S."/>
            <person name="Brambilla E."/>
            <person name="Klenk H.-P."/>
            <person name="Eisen J.A."/>
        </authorList>
    </citation>
    <scope>NUCLEOTIDE SEQUENCE [LARGE SCALE GENOMIC DNA]</scope>
    <source>
        <strain evidence="4 5">DSM 13497</strain>
    </source>
</reference>
<keyword evidence="1" id="KW-0732">Signal</keyword>
<reference evidence="3 6" key="2">
    <citation type="submission" date="2016-11" db="EMBL/GenBank/DDBJ databases">
        <title>Genomic analysis of Caldithrix abyssi and proposal of a novel bacterial phylum Caldithrichaeota.</title>
        <authorList>
            <person name="Kublanov I."/>
            <person name="Sigalova O."/>
            <person name="Gavrilov S."/>
            <person name="Lebedinsky A."/>
            <person name="Ivanova N."/>
            <person name="Daum C."/>
            <person name="Reddy T."/>
            <person name="Klenk H.P."/>
            <person name="Goker M."/>
            <person name="Reva O."/>
            <person name="Miroshnichenko M."/>
            <person name="Kyprides N."/>
            <person name="Woyke T."/>
            <person name="Gelfand M."/>
        </authorList>
    </citation>
    <scope>NUCLEOTIDE SEQUENCE [LARGE SCALE GENOMIC DNA]</scope>
    <source>
        <strain evidence="3 6">LF13</strain>
    </source>
</reference>
<dbReference type="eggNOG" id="COG0860">
    <property type="taxonomic scope" value="Bacteria"/>
</dbReference>
<dbReference type="InterPro" id="IPR032812">
    <property type="entry name" value="SbsA_Ig"/>
</dbReference>
<evidence type="ECO:0000313" key="3">
    <source>
        <dbReference type="EMBL" id="APF17039.1"/>
    </source>
</evidence>
<dbReference type="Gene3D" id="2.60.40.3710">
    <property type="match status" value="2"/>
</dbReference>
<dbReference type="Proteomes" id="UP000183868">
    <property type="component" value="Chromosome"/>
</dbReference>
<dbReference type="RefSeq" id="WP_006928261.1">
    <property type="nucleotide sequence ID" value="NZ_CM001402.1"/>
</dbReference>
<dbReference type="OrthoDB" id="603275at2"/>
<dbReference type="Pfam" id="PF01520">
    <property type="entry name" value="Amidase_3"/>
    <property type="match status" value="1"/>
</dbReference>
<dbReference type="STRING" id="880073.Cabys_288"/>
<dbReference type="CDD" id="cd02696">
    <property type="entry name" value="MurNAc-LAA"/>
    <property type="match status" value="1"/>
</dbReference>
<dbReference type="GO" id="GO:0030246">
    <property type="term" value="F:carbohydrate binding"/>
    <property type="evidence" value="ECO:0007669"/>
    <property type="project" value="InterPro"/>
</dbReference>
<dbReference type="Pfam" id="PF18962">
    <property type="entry name" value="Por_Secre_tail"/>
    <property type="match status" value="1"/>
</dbReference>
<dbReference type="InParanoid" id="H1XR39"/>
<dbReference type="InterPro" id="IPR026444">
    <property type="entry name" value="Secre_tail"/>
</dbReference>
<dbReference type="PROSITE" id="PS50175">
    <property type="entry name" value="ASP_PROT_RETROV"/>
    <property type="match status" value="1"/>
</dbReference>
<evidence type="ECO:0000313" key="4">
    <source>
        <dbReference type="EMBL" id="EHO41190.1"/>
    </source>
</evidence>
<dbReference type="InterPro" id="IPR001995">
    <property type="entry name" value="Peptidase_A2_cat"/>
</dbReference>
<evidence type="ECO:0000256" key="1">
    <source>
        <dbReference type="ARBA" id="ARBA00022729"/>
    </source>
</evidence>
<dbReference type="GO" id="GO:0004190">
    <property type="term" value="F:aspartic-type endopeptidase activity"/>
    <property type="evidence" value="ECO:0007669"/>
    <property type="project" value="InterPro"/>
</dbReference>
<dbReference type="GO" id="GO:0008745">
    <property type="term" value="F:N-acetylmuramoyl-L-alanine amidase activity"/>
    <property type="evidence" value="ECO:0007669"/>
    <property type="project" value="InterPro"/>
</dbReference>